<keyword evidence="2" id="KW-0472">Membrane</keyword>
<comment type="caution">
    <text evidence="3">The sequence shown here is derived from an EMBL/GenBank/DDBJ whole genome shotgun (WGS) entry which is preliminary data.</text>
</comment>
<evidence type="ECO:0000313" key="3">
    <source>
        <dbReference type="EMBL" id="MBD8013010.1"/>
    </source>
</evidence>
<sequence>MAIIFVVAAILVIVVALVFAHLYHRRALNVIATAVRKGQTVATTSDEVARGLGDDARIKGPTSGAPNEELLFGLVGVESGKTINWGAVGATPSSQGGDTFTTTFTKAGRYTVKATVEGLTESLTREVIIGTATGNAASTPVTIPFVLKNWGRLVIVLFGVGVIAALMSTRIISAEAGIGILGALLGVGATAVATAGTSDGGSTAPPRAAGDDEPTEKPDEQR</sequence>
<reference evidence="3 4" key="1">
    <citation type="submission" date="2020-08" db="EMBL/GenBank/DDBJ databases">
        <title>A Genomic Blueprint of the Chicken Gut Microbiome.</title>
        <authorList>
            <person name="Gilroy R."/>
            <person name="Ravi A."/>
            <person name="Getino M."/>
            <person name="Pursley I."/>
            <person name="Horton D.L."/>
            <person name="Alikhan N.-F."/>
            <person name="Baker D."/>
            <person name="Gharbi K."/>
            <person name="Hall N."/>
            <person name="Watson M."/>
            <person name="Adriaenssens E.M."/>
            <person name="Foster-Nyarko E."/>
            <person name="Jarju S."/>
            <person name="Secka A."/>
            <person name="Antonio M."/>
            <person name="Oren A."/>
            <person name="Chaudhuri R."/>
            <person name="La Ragione R.M."/>
            <person name="Hildebrand F."/>
            <person name="Pallen M.J."/>
        </authorList>
    </citation>
    <scope>NUCLEOTIDE SEQUENCE [LARGE SCALE GENOMIC DNA]</scope>
    <source>
        <strain evidence="3 4">Re1</strain>
    </source>
</reference>
<dbReference type="EMBL" id="JACSPX010000003">
    <property type="protein sequence ID" value="MBD8013010.1"/>
    <property type="molecule type" value="Genomic_DNA"/>
</dbReference>
<gene>
    <name evidence="3" type="ORF">H9633_11975</name>
</gene>
<feature type="compositionally biased region" description="Low complexity" evidence="1">
    <location>
        <begin position="195"/>
        <end position="204"/>
    </location>
</feature>
<accession>A0ABR8W7M4</accession>
<protein>
    <submittedName>
        <fullName evidence="3">Uncharacterized protein</fullName>
    </submittedName>
</protein>
<evidence type="ECO:0000256" key="2">
    <source>
        <dbReference type="SAM" id="Phobius"/>
    </source>
</evidence>
<keyword evidence="2" id="KW-0812">Transmembrane</keyword>
<evidence type="ECO:0000256" key="1">
    <source>
        <dbReference type="SAM" id="MobiDB-lite"/>
    </source>
</evidence>
<name>A0ABR8W7M4_9MICO</name>
<dbReference type="RefSeq" id="WP_071643009.1">
    <property type="nucleotide sequence ID" value="NZ_JACSPX010000003.1"/>
</dbReference>
<feature type="transmembrane region" description="Helical" evidence="2">
    <location>
        <begin position="150"/>
        <end position="169"/>
    </location>
</feature>
<evidence type="ECO:0000313" key="4">
    <source>
        <dbReference type="Proteomes" id="UP000611521"/>
    </source>
</evidence>
<feature type="transmembrane region" description="Helical" evidence="2">
    <location>
        <begin position="176"/>
        <end position="196"/>
    </location>
</feature>
<dbReference type="Proteomes" id="UP000611521">
    <property type="component" value="Unassembled WGS sequence"/>
</dbReference>
<keyword evidence="4" id="KW-1185">Reference proteome</keyword>
<organism evidence="3 4">
    <name type="scientific">Microbacterium commune</name>
    <dbReference type="NCBI Taxonomy" id="2762219"/>
    <lineage>
        <taxon>Bacteria</taxon>
        <taxon>Bacillati</taxon>
        <taxon>Actinomycetota</taxon>
        <taxon>Actinomycetes</taxon>
        <taxon>Micrococcales</taxon>
        <taxon>Microbacteriaceae</taxon>
        <taxon>Microbacterium</taxon>
    </lineage>
</organism>
<keyword evidence="2" id="KW-1133">Transmembrane helix</keyword>
<proteinExistence type="predicted"/>
<feature type="region of interest" description="Disordered" evidence="1">
    <location>
        <begin position="195"/>
        <end position="222"/>
    </location>
</feature>